<gene>
    <name evidence="2" type="ORF">GCM10008179_17930</name>
</gene>
<name>A0A9W6MVU2_9HYPH</name>
<evidence type="ECO:0000256" key="1">
    <source>
        <dbReference type="SAM" id="Phobius"/>
    </source>
</evidence>
<proteinExistence type="predicted"/>
<reference evidence="2" key="1">
    <citation type="journal article" date="2014" name="Int. J. Syst. Evol. Microbiol.">
        <title>Complete genome sequence of Corynebacterium casei LMG S-19264T (=DSM 44701T), isolated from a smear-ripened cheese.</title>
        <authorList>
            <consortium name="US DOE Joint Genome Institute (JGI-PGF)"/>
            <person name="Walter F."/>
            <person name="Albersmeier A."/>
            <person name="Kalinowski J."/>
            <person name="Ruckert C."/>
        </authorList>
    </citation>
    <scope>NUCLEOTIDE SEQUENCE</scope>
    <source>
        <strain evidence="2">VKM B-2347</strain>
    </source>
</reference>
<keyword evidence="1" id="KW-0812">Transmembrane</keyword>
<organism evidence="2 3">
    <name type="scientific">Hansschlegelia plantiphila</name>
    <dbReference type="NCBI Taxonomy" id="374655"/>
    <lineage>
        <taxon>Bacteria</taxon>
        <taxon>Pseudomonadati</taxon>
        <taxon>Pseudomonadota</taxon>
        <taxon>Alphaproteobacteria</taxon>
        <taxon>Hyphomicrobiales</taxon>
        <taxon>Methylopilaceae</taxon>
        <taxon>Hansschlegelia</taxon>
    </lineage>
</organism>
<keyword evidence="1" id="KW-1133">Transmembrane helix</keyword>
<dbReference type="Proteomes" id="UP001143372">
    <property type="component" value="Unassembled WGS sequence"/>
</dbReference>
<dbReference type="AlphaFoldDB" id="A0A9W6MVU2"/>
<evidence type="ECO:0000313" key="2">
    <source>
        <dbReference type="EMBL" id="GLK68155.1"/>
    </source>
</evidence>
<feature type="transmembrane region" description="Helical" evidence="1">
    <location>
        <begin position="33"/>
        <end position="52"/>
    </location>
</feature>
<sequence>MHMLWVFLTWPGQLVRLVALVGGSGTWSVMGSPLGVLMSSTVLYMLGYLLFFSPGP</sequence>
<evidence type="ECO:0000313" key="3">
    <source>
        <dbReference type="Proteomes" id="UP001143372"/>
    </source>
</evidence>
<dbReference type="EMBL" id="BSFI01000007">
    <property type="protein sequence ID" value="GLK68155.1"/>
    <property type="molecule type" value="Genomic_DNA"/>
</dbReference>
<protein>
    <submittedName>
        <fullName evidence="2">Uncharacterized protein</fullName>
    </submittedName>
</protein>
<comment type="caution">
    <text evidence="2">The sequence shown here is derived from an EMBL/GenBank/DDBJ whole genome shotgun (WGS) entry which is preliminary data.</text>
</comment>
<accession>A0A9W6MVU2</accession>
<keyword evidence="1" id="KW-0472">Membrane</keyword>
<keyword evidence="3" id="KW-1185">Reference proteome</keyword>
<reference evidence="2" key="2">
    <citation type="submission" date="2023-01" db="EMBL/GenBank/DDBJ databases">
        <authorList>
            <person name="Sun Q."/>
            <person name="Evtushenko L."/>
        </authorList>
    </citation>
    <scope>NUCLEOTIDE SEQUENCE</scope>
    <source>
        <strain evidence="2">VKM B-2347</strain>
    </source>
</reference>